<comment type="caution">
    <text evidence="1">The sequence shown here is derived from an EMBL/GenBank/DDBJ whole genome shotgun (WGS) entry which is preliminary data.</text>
</comment>
<keyword evidence="2" id="KW-1185">Reference proteome</keyword>
<dbReference type="Proteomes" id="UP000527352">
    <property type="component" value="Unassembled WGS sequence"/>
</dbReference>
<name>A0ABX1KJM3_9GAMM</name>
<dbReference type="EMBL" id="JABAEB010000003">
    <property type="protein sequence ID" value="NLQ22373.1"/>
    <property type="molecule type" value="Genomic_DNA"/>
</dbReference>
<sequence length="75" mass="8908">MKFNDDFEAVKRAVIILERLIEVSEKNNDSEMTAKLIEVKMILESYLKVKNINLKVFQLCIEVFKLFKLLMTFYS</sequence>
<dbReference type="RefSeq" id="WP_168823867.1">
    <property type="nucleotide sequence ID" value="NZ_JABAEB010000003.1"/>
</dbReference>
<proteinExistence type="predicted"/>
<evidence type="ECO:0000313" key="1">
    <source>
        <dbReference type="EMBL" id="NLQ22373.1"/>
    </source>
</evidence>
<organism evidence="1 2">
    <name type="scientific">Shewanella oncorhynchi</name>
    <dbReference type="NCBI Taxonomy" id="2726434"/>
    <lineage>
        <taxon>Bacteria</taxon>
        <taxon>Pseudomonadati</taxon>
        <taxon>Pseudomonadota</taxon>
        <taxon>Gammaproteobacteria</taxon>
        <taxon>Alteromonadales</taxon>
        <taxon>Shewanellaceae</taxon>
        <taxon>Shewanella</taxon>
    </lineage>
</organism>
<accession>A0ABX1KJM3</accession>
<reference evidence="1 2" key="1">
    <citation type="submission" date="2020-04" db="EMBL/GenBank/DDBJ databases">
        <title>The first description of lens atrophy caused by putative novel Shewanella sp. that is a new emerging pathogen for cultured rainbow trout?</title>
        <authorList>
            <person name="Saticioglu I.B."/>
            <person name="Duman M."/>
            <person name="Altun S."/>
        </authorList>
    </citation>
    <scope>NUCLEOTIDE SEQUENCE [LARGE SCALE GENOMIC DNA]</scope>
    <source>
        <strain evidence="1 2">S-1</strain>
    </source>
</reference>
<evidence type="ECO:0000313" key="2">
    <source>
        <dbReference type="Proteomes" id="UP000527352"/>
    </source>
</evidence>
<protein>
    <submittedName>
        <fullName evidence="1">Uncharacterized protein</fullName>
    </submittedName>
</protein>
<gene>
    <name evidence="1" type="ORF">HGO26_05705</name>
</gene>